<protein>
    <submittedName>
        <fullName evidence="1">Uncharacterized protein</fullName>
    </submittedName>
</protein>
<organism evidence="1 2">
    <name type="scientific">Ohtaekwangia koreensis</name>
    <dbReference type="NCBI Taxonomy" id="688867"/>
    <lineage>
        <taxon>Bacteria</taxon>
        <taxon>Pseudomonadati</taxon>
        <taxon>Bacteroidota</taxon>
        <taxon>Cytophagia</taxon>
        <taxon>Cytophagales</taxon>
        <taxon>Fulvivirgaceae</taxon>
        <taxon>Ohtaekwangia</taxon>
    </lineage>
</organism>
<accession>A0A1T5M8P3</accession>
<proteinExistence type="predicted"/>
<evidence type="ECO:0000313" key="1">
    <source>
        <dbReference type="EMBL" id="SKC84384.1"/>
    </source>
</evidence>
<keyword evidence="2" id="KW-1185">Reference proteome</keyword>
<reference evidence="1 2" key="1">
    <citation type="submission" date="2017-02" db="EMBL/GenBank/DDBJ databases">
        <authorList>
            <person name="Peterson S.W."/>
        </authorList>
    </citation>
    <scope>NUCLEOTIDE SEQUENCE [LARGE SCALE GENOMIC DNA]</scope>
    <source>
        <strain evidence="1 2">DSM 25262</strain>
    </source>
</reference>
<gene>
    <name evidence="1" type="ORF">SAMN05660236_4766</name>
</gene>
<dbReference type="AlphaFoldDB" id="A0A1T5M8P3"/>
<dbReference type="EMBL" id="FUZU01000003">
    <property type="protein sequence ID" value="SKC84384.1"/>
    <property type="molecule type" value="Genomic_DNA"/>
</dbReference>
<name>A0A1T5M8P3_9BACT</name>
<sequence length="80" mass="9218">MLLKYKDGKKEILIKADTLSDFEKGKKIELAEIVLTNLLGEEKVMNELDYLDVLEIDESPYNTQGIKDLDKHLDHLKKDA</sequence>
<dbReference type="RefSeq" id="WP_143785904.1">
    <property type="nucleotide sequence ID" value="NZ_FUZU01000003.1"/>
</dbReference>
<evidence type="ECO:0000313" key="2">
    <source>
        <dbReference type="Proteomes" id="UP000190961"/>
    </source>
</evidence>
<dbReference type="Proteomes" id="UP000190961">
    <property type="component" value="Unassembled WGS sequence"/>
</dbReference>
<dbReference type="STRING" id="688867.SAMN05660236_4766"/>